<protein>
    <submittedName>
        <fullName evidence="1">Uncharacterized protein</fullName>
    </submittedName>
</protein>
<accession>A0ACB7GI97</accession>
<sequence>MSRGRGCGSGRGRGRGRGRGGGRGRGHGPPGIGRGQDDEGQHRQKFDIKKVRCYNCNAYGHFQSDCKAERKEKNEAHLVKQFEEESTLLMLETSELIHIGEEKGKVLMLNEEQMHDFEGVETKGTMWYYDTGASNHMTGNK</sequence>
<keyword evidence="2" id="KW-1185">Reference proteome</keyword>
<evidence type="ECO:0000313" key="1">
    <source>
        <dbReference type="EMBL" id="KAG8640048.1"/>
    </source>
</evidence>
<organism evidence="1 2">
    <name type="scientific">Manihot esculenta</name>
    <name type="common">Cassava</name>
    <name type="synonym">Jatropha manihot</name>
    <dbReference type="NCBI Taxonomy" id="3983"/>
    <lineage>
        <taxon>Eukaryota</taxon>
        <taxon>Viridiplantae</taxon>
        <taxon>Streptophyta</taxon>
        <taxon>Embryophyta</taxon>
        <taxon>Tracheophyta</taxon>
        <taxon>Spermatophyta</taxon>
        <taxon>Magnoliopsida</taxon>
        <taxon>eudicotyledons</taxon>
        <taxon>Gunneridae</taxon>
        <taxon>Pentapetalae</taxon>
        <taxon>rosids</taxon>
        <taxon>fabids</taxon>
        <taxon>Malpighiales</taxon>
        <taxon>Euphorbiaceae</taxon>
        <taxon>Crotonoideae</taxon>
        <taxon>Manihoteae</taxon>
        <taxon>Manihot</taxon>
    </lineage>
</organism>
<comment type="caution">
    <text evidence="1">The sequence shown here is derived from an EMBL/GenBank/DDBJ whole genome shotgun (WGS) entry which is preliminary data.</text>
</comment>
<gene>
    <name evidence="1" type="ORF">MANES_13G013246v8</name>
</gene>
<dbReference type="Proteomes" id="UP000091857">
    <property type="component" value="Chromosome 13"/>
</dbReference>
<reference evidence="2" key="1">
    <citation type="journal article" date="2016" name="Nat. Biotechnol.">
        <title>Sequencing wild and cultivated cassava and related species reveals extensive interspecific hybridization and genetic diversity.</title>
        <authorList>
            <person name="Bredeson J.V."/>
            <person name="Lyons J.B."/>
            <person name="Prochnik S.E."/>
            <person name="Wu G.A."/>
            <person name="Ha C.M."/>
            <person name="Edsinger-Gonzales E."/>
            <person name="Grimwood J."/>
            <person name="Schmutz J."/>
            <person name="Rabbi I.Y."/>
            <person name="Egesi C."/>
            <person name="Nauluvula P."/>
            <person name="Lebot V."/>
            <person name="Ndunguru J."/>
            <person name="Mkamilo G."/>
            <person name="Bart R.S."/>
            <person name="Setter T.L."/>
            <person name="Gleadow R.M."/>
            <person name="Kulakow P."/>
            <person name="Ferguson M.E."/>
            <person name="Rounsley S."/>
            <person name="Rokhsar D.S."/>
        </authorList>
    </citation>
    <scope>NUCLEOTIDE SEQUENCE [LARGE SCALE GENOMIC DNA]</scope>
    <source>
        <strain evidence="2">cv. AM560-2</strain>
    </source>
</reference>
<name>A0ACB7GI97_MANES</name>
<evidence type="ECO:0000313" key="2">
    <source>
        <dbReference type="Proteomes" id="UP000091857"/>
    </source>
</evidence>
<proteinExistence type="predicted"/>
<dbReference type="EMBL" id="CM004399">
    <property type="protein sequence ID" value="KAG8640048.1"/>
    <property type="molecule type" value="Genomic_DNA"/>
</dbReference>